<dbReference type="EMBL" id="BK032841">
    <property type="protein sequence ID" value="DAF63501.1"/>
    <property type="molecule type" value="Genomic_DNA"/>
</dbReference>
<evidence type="ECO:0000313" key="1">
    <source>
        <dbReference type="EMBL" id="DAF63501.1"/>
    </source>
</evidence>
<reference evidence="1" key="1">
    <citation type="journal article" date="2021" name="Proc. Natl. Acad. Sci. U.S.A.">
        <title>A Catalog of Tens of Thousands of Viruses from Human Metagenomes Reveals Hidden Associations with Chronic Diseases.</title>
        <authorList>
            <person name="Tisza M.J."/>
            <person name="Buck C.B."/>
        </authorList>
    </citation>
    <scope>NUCLEOTIDE SEQUENCE</scope>
    <source>
        <strain evidence="1">Ctv2g1</strain>
    </source>
</reference>
<protein>
    <submittedName>
        <fullName evidence="1">Uncharacterized protein</fullName>
    </submittedName>
</protein>
<name>A0A8S5TJN4_9VIRU</name>
<accession>A0A8S5TJN4</accession>
<organism evidence="1">
    <name type="scientific">virus sp. ctv2g1</name>
    <dbReference type="NCBI Taxonomy" id="2828000"/>
    <lineage>
        <taxon>Viruses</taxon>
    </lineage>
</organism>
<sequence length="30" mass="3984">MKKLMIHYHFNNRYRTVLFYRTHHPFYRRG</sequence>
<proteinExistence type="predicted"/>